<keyword evidence="2" id="KW-0812">Transmembrane</keyword>
<evidence type="ECO:0000256" key="2">
    <source>
        <dbReference type="SAM" id="Phobius"/>
    </source>
</evidence>
<feature type="transmembrane region" description="Helical" evidence="2">
    <location>
        <begin position="249"/>
        <end position="271"/>
    </location>
</feature>
<dbReference type="PANTHER" id="PTHR28658">
    <property type="entry name" value="TRANSMEMBRANE PROTEIN 180"/>
    <property type="match status" value="1"/>
</dbReference>
<feature type="transmembrane region" description="Helical" evidence="2">
    <location>
        <begin position="144"/>
        <end position="163"/>
    </location>
</feature>
<name>A0A448YW54_9STRA</name>
<feature type="transmembrane region" description="Helical" evidence="2">
    <location>
        <begin position="216"/>
        <end position="237"/>
    </location>
</feature>
<protein>
    <submittedName>
        <fullName evidence="3">Uncharacterized protein</fullName>
    </submittedName>
</protein>
<feature type="compositionally biased region" description="Basic and acidic residues" evidence="1">
    <location>
        <begin position="311"/>
        <end position="324"/>
    </location>
</feature>
<dbReference type="EMBL" id="CAACVS010000016">
    <property type="protein sequence ID" value="VEU34018.1"/>
    <property type="molecule type" value="Genomic_DNA"/>
</dbReference>
<feature type="transmembrane region" description="Helical" evidence="2">
    <location>
        <begin position="464"/>
        <end position="483"/>
    </location>
</feature>
<evidence type="ECO:0000256" key="1">
    <source>
        <dbReference type="SAM" id="MobiDB-lite"/>
    </source>
</evidence>
<feature type="transmembrane region" description="Helical" evidence="2">
    <location>
        <begin position="426"/>
        <end position="444"/>
    </location>
</feature>
<feature type="region of interest" description="Disordered" evidence="1">
    <location>
        <begin position="1"/>
        <end position="52"/>
    </location>
</feature>
<organism evidence="3 4">
    <name type="scientific">Pseudo-nitzschia multistriata</name>
    <dbReference type="NCBI Taxonomy" id="183589"/>
    <lineage>
        <taxon>Eukaryota</taxon>
        <taxon>Sar</taxon>
        <taxon>Stramenopiles</taxon>
        <taxon>Ochrophyta</taxon>
        <taxon>Bacillariophyta</taxon>
        <taxon>Bacillariophyceae</taxon>
        <taxon>Bacillariophycidae</taxon>
        <taxon>Bacillariales</taxon>
        <taxon>Bacillariaceae</taxon>
        <taxon>Pseudo-nitzschia</taxon>
    </lineage>
</organism>
<feature type="compositionally biased region" description="Basic and acidic residues" evidence="1">
    <location>
        <begin position="21"/>
        <end position="52"/>
    </location>
</feature>
<sequence length="657" mass="71114">MGAAPEFGTDDSQEPFDSDDADPRPFEDEYEYEHDTDTGDGGKNKDDDHHGGDGSLSGILRPGYSCGSTTLSSLIGLVVAGLAGTLVADAFGMFYVDCFLRAYKLPLRVFGIGSAIFAVINTANDVAGAYFVDWYASKTDKSRDSLVGLSGCLFALSVLLPFFRWEGGGNRRGGNFWDGLHFVGSLSVYDTMFSFNCILQGSIVSDNHSMTQGQRIAFFVCRDLVGILAPLVVTKIGLSLFDVANLRPFRIYLVVLVLASSVLSVVGQGLINQHPKDRPSTAKQRGGTSAKRKGAYRRVDTDGEGGAAVSKDTRVAERGEDDHGSSSSDVDDDGDEGTLRFWQVVRDFASHPNFRYWIAMEMLMEMQNTFVGNFQKTFVDRLLYAGGGGQWSRESCDWMLALLDPSTQVVGLLLFLPVQRYGYARMYSVVFFTNAVLASSLLLWNGASYGDGNAEGEGERTTQALWPVAAYLAASSVLSNAMARTGFGLAMCDMVLEAKHSHVVLQGRTRAPSLAGLFMGVNALFCKPAESVLPILASAFLGDGYNQGTGGDAAHANTVLYRLMVVPPLVCSSLQLLVWSRYSLVPERTERLRKELEECERRRPKQDGAGPTGGEGSFPGFYRDGTDADEAGQRQIEMNALPSRSIGRNGTGTTAHG</sequence>
<evidence type="ECO:0000313" key="3">
    <source>
        <dbReference type="EMBL" id="VEU34018.1"/>
    </source>
</evidence>
<feature type="region of interest" description="Disordered" evidence="1">
    <location>
        <begin position="274"/>
        <end position="334"/>
    </location>
</feature>
<keyword evidence="2" id="KW-0472">Membrane</keyword>
<gene>
    <name evidence="3" type="ORF">PSNMU_V1.4_AUG-EV-PASAV3_0006080</name>
</gene>
<feature type="transmembrane region" description="Helical" evidence="2">
    <location>
        <begin position="108"/>
        <end position="132"/>
    </location>
</feature>
<keyword evidence="2" id="KW-1133">Transmembrane helix</keyword>
<dbReference type="InterPro" id="IPR040035">
    <property type="entry name" value="TMEM180"/>
</dbReference>
<accession>A0A448YW54</accession>
<reference evidence="3 4" key="1">
    <citation type="submission" date="2019-01" db="EMBL/GenBank/DDBJ databases">
        <authorList>
            <person name="Ferrante I. M."/>
        </authorList>
    </citation>
    <scope>NUCLEOTIDE SEQUENCE [LARGE SCALE GENOMIC DNA]</scope>
    <source>
        <strain evidence="3 4">B856</strain>
    </source>
</reference>
<evidence type="ECO:0000313" key="4">
    <source>
        <dbReference type="Proteomes" id="UP000291116"/>
    </source>
</evidence>
<dbReference type="AlphaFoldDB" id="A0A448YW54"/>
<proteinExistence type="predicted"/>
<dbReference type="Proteomes" id="UP000291116">
    <property type="component" value="Unassembled WGS sequence"/>
</dbReference>
<feature type="region of interest" description="Disordered" evidence="1">
    <location>
        <begin position="597"/>
        <end position="657"/>
    </location>
</feature>
<dbReference type="OrthoDB" id="62987at2759"/>
<feature type="compositionally biased region" description="Acidic residues" evidence="1">
    <location>
        <begin position="8"/>
        <end position="20"/>
    </location>
</feature>
<dbReference type="PANTHER" id="PTHR28658:SF1">
    <property type="entry name" value="MAJOR FACILITATOR SUPERFAMILY DOMAIN CONTAINING 13B"/>
    <property type="match status" value="1"/>
</dbReference>
<feature type="compositionally biased region" description="Polar residues" evidence="1">
    <location>
        <begin position="646"/>
        <end position="657"/>
    </location>
</feature>
<keyword evidence="4" id="KW-1185">Reference proteome</keyword>
<feature type="transmembrane region" description="Helical" evidence="2">
    <location>
        <begin position="74"/>
        <end position="96"/>
    </location>
</feature>